<dbReference type="Proteomes" id="UP000018130">
    <property type="component" value="Unassembled WGS sequence"/>
</dbReference>
<evidence type="ECO:0000259" key="2">
    <source>
        <dbReference type="Pfam" id="PF07282"/>
    </source>
</evidence>
<reference evidence="3 4" key="1">
    <citation type="submission" date="2013-01" db="EMBL/GenBank/DDBJ databases">
        <authorList>
            <person name="Bench S."/>
        </authorList>
    </citation>
    <scope>NUCLEOTIDE SEQUENCE [LARGE SCALE GENOMIC DNA]</scope>
    <source>
        <strain evidence="3 4">WH 0402</strain>
    </source>
</reference>
<dbReference type="GO" id="GO:0003677">
    <property type="term" value="F:DNA binding"/>
    <property type="evidence" value="ECO:0007669"/>
    <property type="project" value="UniProtKB-KW"/>
</dbReference>
<name>T2JZL3_CROWT</name>
<sequence>MEYKSKLYGSKLVVADRFYPSSKTCSNCGEKKHSLLLSERVFCCEKCHYQIDRDLNAAKNLEKLGQAMAEVTPVDRKEPTPLDEAGSKIDSNRVIISLKT</sequence>
<evidence type="ECO:0000313" key="3">
    <source>
        <dbReference type="EMBL" id="CCQ70501.1"/>
    </source>
</evidence>
<comment type="caution">
    <text evidence="3">The sequence shown here is derived from an EMBL/GenBank/DDBJ whole genome shotgun (WGS) entry which is preliminary data.</text>
</comment>
<dbReference type="AlphaFoldDB" id="T2JZL3"/>
<protein>
    <submittedName>
        <fullName evidence="3">Transposase, IS605 OrfB</fullName>
    </submittedName>
</protein>
<accession>T2JZL3</accession>
<feature type="domain" description="Cas12f1-like TNB" evidence="2">
    <location>
        <begin position="2"/>
        <end position="61"/>
    </location>
</feature>
<proteinExistence type="predicted"/>
<keyword evidence="1" id="KW-0238">DNA-binding</keyword>
<organism evidence="3 4">
    <name type="scientific">Crocosphaera watsonii WH 0402</name>
    <dbReference type="NCBI Taxonomy" id="1284629"/>
    <lineage>
        <taxon>Bacteria</taxon>
        <taxon>Bacillati</taxon>
        <taxon>Cyanobacteriota</taxon>
        <taxon>Cyanophyceae</taxon>
        <taxon>Oscillatoriophycideae</taxon>
        <taxon>Chroococcales</taxon>
        <taxon>Aphanothecaceae</taxon>
        <taxon>Crocosphaera</taxon>
    </lineage>
</organism>
<dbReference type="Pfam" id="PF07282">
    <property type="entry name" value="Cas12f1-like_TNB"/>
    <property type="match status" value="1"/>
</dbReference>
<evidence type="ECO:0000313" key="4">
    <source>
        <dbReference type="Proteomes" id="UP000018130"/>
    </source>
</evidence>
<dbReference type="EMBL" id="CAQN01001224">
    <property type="protein sequence ID" value="CCQ70501.1"/>
    <property type="molecule type" value="Genomic_DNA"/>
</dbReference>
<reference evidence="3 4" key="2">
    <citation type="submission" date="2013-09" db="EMBL/GenBank/DDBJ databases">
        <title>Whole genome comparison of six Crocosphaera watsonii strains with differing phenotypes.</title>
        <authorList>
            <person name="Bench S.R."/>
            <person name="Heller P."/>
            <person name="Frank I."/>
            <person name="Arciniega M."/>
            <person name="Shilova I.N."/>
            <person name="Zehr J.P."/>
        </authorList>
    </citation>
    <scope>NUCLEOTIDE SEQUENCE [LARGE SCALE GENOMIC DNA]</scope>
    <source>
        <strain evidence="3 4">WH 0402</strain>
    </source>
</reference>
<dbReference type="InterPro" id="IPR010095">
    <property type="entry name" value="Cas12f1-like_TNB"/>
</dbReference>
<evidence type="ECO:0000256" key="1">
    <source>
        <dbReference type="ARBA" id="ARBA00023125"/>
    </source>
</evidence>
<gene>
    <name evidence="3" type="ORF">CWATWH0402_6269</name>
</gene>